<dbReference type="EMBL" id="CM037157">
    <property type="protein sequence ID" value="KAH7848493.1"/>
    <property type="molecule type" value="Genomic_DNA"/>
</dbReference>
<gene>
    <name evidence="1" type="ORF">Vadar_003416</name>
</gene>
<name>A0ACB7Y4P1_9ERIC</name>
<proteinExistence type="predicted"/>
<keyword evidence="2" id="KW-1185">Reference proteome</keyword>
<dbReference type="Proteomes" id="UP000828048">
    <property type="component" value="Chromosome 7"/>
</dbReference>
<evidence type="ECO:0000313" key="1">
    <source>
        <dbReference type="EMBL" id="KAH7848493.1"/>
    </source>
</evidence>
<reference evidence="1 2" key="1">
    <citation type="journal article" date="2021" name="Hortic Res">
        <title>High-quality reference genome and annotation aids understanding of berry development for evergreen blueberry (Vaccinium darrowii).</title>
        <authorList>
            <person name="Yu J."/>
            <person name="Hulse-Kemp A.M."/>
            <person name="Babiker E."/>
            <person name="Staton M."/>
        </authorList>
    </citation>
    <scope>NUCLEOTIDE SEQUENCE [LARGE SCALE GENOMIC DNA]</scope>
    <source>
        <strain evidence="2">cv. NJ 8807/NJ 8810</strain>
        <tissue evidence="1">Young leaf</tissue>
    </source>
</reference>
<organism evidence="1 2">
    <name type="scientific">Vaccinium darrowii</name>
    <dbReference type="NCBI Taxonomy" id="229202"/>
    <lineage>
        <taxon>Eukaryota</taxon>
        <taxon>Viridiplantae</taxon>
        <taxon>Streptophyta</taxon>
        <taxon>Embryophyta</taxon>
        <taxon>Tracheophyta</taxon>
        <taxon>Spermatophyta</taxon>
        <taxon>Magnoliopsida</taxon>
        <taxon>eudicotyledons</taxon>
        <taxon>Gunneridae</taxon>
        <taxon>Pentapetalae</taxon>
        <taxon>asterids</taxon>
        <taxon>Ericales</taxon>
        <taxon>Ericaceae</taxon>
        <taxon>Vaccinioideae</taxon>
        <taxon>Vaccinieae</taxon>
        <taxon>Vaccinium</taxon>
    </lineage>
</organism>
<evidence type="ECO:0000313" key="2">
    <source>
        <dbReference type="Proteomes" id="UP000828048"/>
    </source>
</evidence>
<sequence>MALMLQKIFHPPKLISSKLENNHHHHESEALSASLYSFRSDVSNSLNQLSRNLKSGSEFLSFSWIQQCVELLSTLNKAFAKLVVEIEYPVNKWEIPSMEKYLNYSLKLLDFLNSMSSSVSHLGQVRVSISHALSLVESSPQSAIERLSAIQFKNQSKDSKVEEKMKEVSEEMNYSERELVFHEALEEMKRIGYWVCGVVLFGLSGDIEPYSVMKKATGGFPGSSLVALDLSFSEVVAAEEKAVPKQLREVINEAAACLVEPSGDGKSGGAIKELERKLEVMEEVMDGIGKEADSIFSEVLAGRNELLDVLRQLKQ</sequence>
<accession>A0ACB7Y4P1</accession>
<comment type="caution">
    <text evidence="1">The sequence shown here is derived from an EMBL/GenBank/DDBJ whole genome shotgun (WGS) entry which is preliminary data.</text>
</comment>
<protein>
    <submittedName>
        <fullName evidence="1">Uncharacterized protein</fullName>
    </submittedName>
</protein>